<organism evidence="9 10">
    <name type="scientific">Methylomonas rivi</name>
    <dbReference type="NCBI Taxonomy" id="2952226"/>
    <lineage>
        <taxon>Bacteria</taxon>
        <taxon>Pseudomonadati</taxon>
        <taxon>Pseudomonadota</taxon>
        <taxon>Gammaproteobacteria</taxon>
        <taxon>Methylococcales</taxon>
        <taxon>Methylococcaceae</taxon>
        <taxon>Methylomonas</taxon>
    </lineage>
</organism>
<keyword evidence="10" id="KW-1185">Reference proteome</keyword>
<gene>
    <name evidence="9" type="ORF">NP596_02915</name>
</gene>
<accession>A0ABT1U0N7</accession>
<comment type="caution">
    <text evidence="9">The sequence shown here is derived from an EMBL/GenBank/DDBJ whole genome shotgun (WGS) entry which is preliminary data.</text>
</comment>
<evidence type="ECO:0000313" key="10">
    <source>
        <dbReference type="Proteomes" id="UP001524586"/>
    </source>
</evidence>
<evidence type="ECO:0000259" key="8">
    <source>
        <dbReference type="PROSITE" id="PS51462"/>
    </source>
</evidence>
<evidence type="ECO:0000256" key="4">
    <source>
        <dbReference type="ARBA" id="ARBA00016377"/>
    </source>
</evidence>
<feature type="domain" description="Nudix hydrolase" evidence="8">
    <location>
        <begin position="56"/>
        <end position="186"/>
    </location>
</feature>
<dbReference type="PANTHER" id="PTHR11839:SF18">
    <property type="entry name" value="NUDIX HYDROLASE DOMAIN-CONTAINING PROTEIN"/>
    <property type="match status" value="1"/>
</dbReference>
<dbReference type="GO" id="GO:0016787">
    <property type="term" value="F:hydrolase activity"/>
    <property type="evidence" value="ECO:0007669"/>
    <property type="project" value="UniProtKB-KW"/>
</dbReference>
<dbReference type="EMBL" id="JANIBK010000008">
    <property type="protein sequence ID" value="MCQ8127397.1"/>
    <property type="molecule type" value="Genomic_DNA"/>
</dbReference>
<comment type="similarity">
    <text evidence="3">Belongs to the Nudix hydrolase family. NudK subfamily.</text>
</comment>
<dbReference type="Pfam" id="PF00293">
    <property type="entry name" value="NUDIX"/>
    <property type="match status" value="1"/>
</dbReference>
<dbReference type="PANTHER" id="PTHR11839">
    <property type="entry name" value="UDP/ADP-SUGAR PYROPHOSPHATASE"/>
    <property type="match status" value="1"/>
</dbReference>
<sequence length="198" mass="22059">MVKDFRSSIPPQITLLSRSVVFENTVFSVFADHIADNSGHQVERYLSVLPKYLVDDSIAGVAVIPVANERIGLIRIFRHPVGRWSWEAIKGHVEPDENIQAAAVRELQEEAGFSVLPDALLDLGFTAPEAGVIKARTRLFAVDVEQSAARTVAGELGHGEMVFYSRGEIEMLIAEGEIEDASTLVLLFKYWFQQHERP</sequence>
<evidence type="ECO:0000256" key="6">
    <source>
        <dbReference type="ARBA" id="ARBA00032162"/>
    </source>
</evidence>
<dbReference type="InterPro" id="IPR015797">
    <property type="entry name" value="NUDIX_hydrolase-like_dom_sf"/>
</dbReference>
<dbReference type="PROSITE" id="PS00893">
    <property type="entry name" value="NUDIX_BOX"/>
    <property type="match status" value="1"/>
</dbReference>
<dbReference type="PROSITE" id="PS51462">
    <property type="entry name" value="NUDIX"/>
    <property type="match status" value="1"/>
</dbReference>
<dbReference type="SUPFAM" id="SSF55811">
    <property type="entry name" value="Nudix"/>
    <property type="match status" value="1"/>
</dbReference>
<evidence type="ECO:0000256" key="7">
    <source>
        <dbReference type="ARBA" id="ARBA00032272"/>
    </source>
</evidence>
<name>A0ABT1U0N7_9GAMM</name>
<dbReference type="RefSeq" id="WP_256613716.1">
    <property type="nucleotide sequence ID" value="NZ_JANIBK010000008.1"/>
</dbReference>
<keyword evidence="5 9" id="KW-0378">Hydrolase</keyword>
<protein>
    <recommendedName>
        <fullName evidence="4">GDP-mannose pyrophosphatase</fullName>
    </recommendedName>
    <alternativeName>
        <fullName evidence="6">GDP-mannose hydrolase</fullName>
    </alternativeName>
    <alternativeName>
        <fullName evidence="7">GDPMK</fullName>
    </alternativeName>
</protein>
<dbReference type="Proteomes" id="UP001524586">
    <property type="component" value="Unassembled WGS sequence"/>
</dbReference>
<dbReference type="InterPro" id="IPR000086">
    <property type="entry name" value="NUDIX_hydrolase_dom"/>
</dbReference>
<proteinExistence type="inferred from homology"/>
<evidence type="ECO:0000256" key="3">
    <source>
        <dbReference type="ARBA" id="ARBA00007275"/>
    </source>
</evidence>
<reference evidence="9 10" key="1">
    <citation type="submission" date="2022-07" db="EMBL/GenBank/DDBJ databases">
        <title>Methylomonas rivi sp. nov., Methylomonas rosea sp. nov., Methylomonas aureus sp. nov. and Methylomonas subterranea sp. nov., four novel methanotrophs isolated from a freshwater creek and the deep terrestrial subsurface.</title>
        <authorList>
            <person name="Abin C."/>
            <person name="Sankaranarayanan K."/>
            <person name="Garner C."/>
            <person name="Sindelar R."/>
            <person name="Kotary K."/>
            <person name="Garner R."/>
            <person name="Barclay S."/>
            <person name="Lawson P."/>
            <person name="Krumholz L."/>
        </authorList>
    </citation>
    <scope>NUCLEOTIDE SEQUENCE [LARGE SCALE GENOMIC DNA]</scope>
    <source>
        <strain evidence="9 10">WSC-6</strain>
    </source>
</reference>
<evidence type="ECO:0000256" key="2">
    <source>
        <dbReference type="ARBA" id="ARBA00001946"/>
    </source>
</evidence>
<dbReference type="InterPro" id="IPR020084">
    <property type="entry name" value="NUDIX_hydrolase_CS"/>
</dbReference>
<evidence type="ECO:0000256" key="1">
    <source>
        <dbReference type="ARBA" id="ARBA00000847"/>
    </source>
</evidence>
<comment type="cofactor">
    <cofactor evidence="2">
        <name>Mg(2+)</name>
        <dbReference type="ChEBI" id="CHEBI:18420"/>
    </cofactor>
</comment>
<comment type="catalytic activity">
    <reaction evidence="1">
        <text>GDP-alpha-D-mannose + H2O = alpha-D-mannose 1-phosphate + GMP + 2 H(+)</text>
        <dbReference type="Rhea" id="RHEA:27978"/>
        <dbReference type="ChEBI" id="CHEBI:15377"/>
        <dbReference type="ChEBI" id="CHEBI:15378"/>
        <dbReference type="ChEBI" id="CHEBI:57527"/>
        <dbReference type="ChEBI" id="CHEBI:58115"/>
        <dbReference type="ChEBI" id="CHEBI:58409"/>
    </reaction>
</comment>
<dbReference type="Gene3D" id="3.90.79.10">
    <property type="entry name" value="Nucleoside Triphosphate Pyrophosphohydrolase"/>
    <property type="match status" value="1"/>
</dbReference>
<evidence type="ECO:0000313" key="9">
    <source>
        <dbReference type="EMBL" id="MCQ8127397.1"/>
    </source>
</evidence>
<evidence type="ECO:0000256" key="5">
    <source>
        <dbReference type="ARBA" id="ARBA00022801"/>
    </source>
</evidence>
<dbReference type="CDD" id="cd03424">
    <property type="entry name" value="NUDIX_ADPRase_Nudt5_UGPPase_Nudt14"/>
    <property type="match status" value="1"/>
</dbReference>